<dbReference type="Proteomes" id="UP000634136">
    <property type="component" value="Unassembled WGS sequence"/>
</dbReference>
<dbReference type="OrthoDB" id="10663392at2759"/>
<keyword evidence="2" id="KW-1185">Reference proteome</keyword>
<evidence type="ECO:0000313" key="2">
    <source>
        <dbReference type="Proteomes" id="UP000634136"/>
    </source>
</evidence>
<dbReference type="AlphaFoldDB" id="A0A834SRR7"/>
<name>A0A834SRR7_9FABA</name>
<protein>
    <submittedName>
        <fullName evidence="1">Separase isoform X1</fullName>
    </submittedName>
</protein>
<accession>A0A834SRR7</accession>
<organism evidence="1 2">
    <name type="scientific">Senna tora</name>
    <dbReference type="NCBI Taxonomy" id="362788"/>
    <lineage>
        <taxon>Eukaryota</taxon>
        <taxon>Viridiplantae</taxon>
        <taxon>Streptophyta</taxon>
        <taxon>Embryophyta</taxon>
        <taxon>Tracheophyta</taxon>
        <taxon>Spermatophyta</taxon>
        <taxon>Magnoliopsida</taxon>
        <taxon>eudicotyledons</taxon>
        <taxon>Gunneridae</taxon>
        <taxon>Pentapetalae</taxon>
        <taxon>rosids</taxon>
        <taxon>fabids</taxon>
        <taxon>Fabales</taxon>
        <taxon>Fabaceae</taxon>
        <taxon>Caesalpinioideae</taxon>
        <taxon>Cassia clade</taxon>
        <taxon>Senna</taxon>
    </lineage>
</organism>
<proteinExistence type="predicted"/>
<comment type="caution">
    <text evidence="1">The sequence shown here is derived from an EMBL/GenBank/DDBJ whole genome shotgun (WGS) entry which is preliminary data.</text>
</comment>
<reference evidence="1" key="1">
    <citation type="submission" date="2020-09" db="EMBL/GenBank/DDBJ databases">
        <title>Genome-Enabled Discovery of Anthraquinone Biosynthesis in Senna tora.</title>
        <authorList>
            <person name="Kang S.-H."/>
            <person name="Pandey R.P."/>
            <person name="Lee C.-M."/>
            <person name="Sim J.-S."/>
            <person name="Jeong J.-T."/>
            <person name="Choi B.-S."/>
            <person name="Jung M."/>
            <person name="Ginzburg D."/>
            <person name="Zhao K."/>
            <person name="Won S.Y."/>
            <person name="Oh T.-J."/>
            <person name="Yu Y."/>
            <person name="Kim N.-H."/>
            <person name="Lee O.R."/>
            <person name="Lee T.-H."/>
            <person name="Bashyal P."/>
            <person name="Kim T.-S."/>
            <person name="Lee W.-H."/>
            <person name="Kawkins C."/>
            <person name="Kim C.-K."/>
            <person name="Kim J.S."/>
            <person name="Ahn B.O."/>
            <person name="Rhee S.Y."/>
            <person name="Sohng J.K."/>
        </authorList>
    </citation>
    <scope>NUCLEOTIDE SEQUENCE</scope>
    <source>
        <tissue evidence="1">Leaf</tissue>
    </source>
</reference>
<evidence type="ECO:0000313" key="1">
    <source>
        <dbReference type="EMBL" id="KAF7808346.1"/>
    </source>
</evidence>
<dbReference type="EMBL" id="JAAIUW010000011">
    <property type="protein sequence ID" value="KAF7808346.1"/>
    <property type="molecule type" value="Genomic_DNA"/>
</dbReference>
<gene>
    <name evidence="1" type="ORF">G2W53_035089</name>
</gene>
<sequence>MALNPSILRNSSAIKASSFAFRSMDAQSLLQSFFVAILMDESIALPKSFMASKHFSVRPALALFLFLIRMMPPVLLLPDAERSSSHHSHKAVLLDPVSPSMVIIPRNTRKDKEDGPLRPLNSLNMSAANLSRKAVQELEVSTVPIGSPSAICVSSSTSFSRGSNALSCLMSPFGFKIADCNTRLSAADPSQPDNTYTNCPSREKTPRTLVVISPFLFRYLGWSSTGTLILMWVTSSAPRHPCKSKKKHNPNGFGLSSELAFQLLNEAFNELEVIQSREPIILVLDYDIQSRTSSPGIRA</sequence>